<evidence type="ECO:0000313" key="1">
    <source>
        <dbReference type="EMBL" id="SDG75913.1"/>
    </source>
</evidence>
<proteinExistence type="predicted"/>
<dbReference type="AlphaFoldDB" id="A0A1G7WVG8"/>
<protein>
    <recommendedName>
        <fullName evidence="3">DUF4837 domain-containing protein</fullName>
    </recommendedName>
</protein>
<dbReference type="Proteomes" id="UP000199492">
    <property type="component" value="Unassembled WGS sequence"/>
</dbReference>
<dbReference type="OrthoDB" id="1115230at2"/>
<dbReference type="Pfam" id="PF16125">
    <property type="entry name" value="DUF4837"/>
    <property type="match status" value="1"/>
</dbReference>
<keyword evidence="2" id="KW-1185">Reference proteome</keyword>
<evidence type="ECO:0000313" key="2">
    <source>
        <dbReference type="Proteomes" id="UP000199492"/>
    </source>
</evidence>
<organism evidence="1 2">
    <name type="scientific">Winogradskyella thalassocola</name>
    <dbReference type="NCBI Taxonomy" id="262004"/>
    <lineage>
        <taxon>Bacteria</taxon>
        <taxon>Pseudomonadati</taxon>
        <taxon>Bacteroidota</taxon>
        <taxon>Flavobacteriia</taxon>
        <taxon>Flavobacteriales</taxon>
        <taxon>Flavobacteriaceae</taxon>
        <taxon>Winogradskyella</taxon>
    </lineage>
</organism>
<dbReference type="EMBL" id="FNCZ01000001">
    <property type="protein sequence ID" value="SDG75913.1"/>
    <property type="molecule type" value="Genomic_DNA"/>
</dbReference>
<sequence length="326" mass="36832">MKALYTVLFCVLLLACGDKKEDDKTIYLPASNGNLNTISIVADNIVWEGEVGERVRDIFAAPLNGLPTEEPIFNMRQIPTQVFDGFAARSRIVLKIEKGNIEATTKIVNDAFAKPQTVAVVGGKTDKEIIAQLEENKAKIIDAFTKEEVKEKQRRINLSLLNDKEMENKLGITINIPSVYRISKAGDDFFWVRKNLSNTKTMELMFYEVPFETISIGDSTIVDIVKMRDEITKSKIPGEDGIYMAVEDAYAPSMFKTIIDNKPAYEVRGMWVMKGFTMAGPFITYAIEDKINNRYLIADGYVYAPSLEKRDYIFELESIIKSITIN</sequence>
<reference evidence="2" key="1">
    <citation type="submission" date="2016-10" db="EMBL/GenBank/DDBJ databases">
        <authorList>
            <person name="Varghese N."/>
            <person name="Submissions S."/>
        </authorList>
    </citation>
    <scope>NUCLEOTIDE SEQUENCE [LARGE SCALE GENOMIC DNA]</scope>
    <source>
        <strain evidence="2">DSM 15363</strain>
    </source>
</reference>
<gene>
    <name evidence="1" type="ORF">SAMN04489796_101502</name>
</gene>
<dbReference type="STRING" id="262004.SAMN04489796_101502"/>
<dbReference type="RefSeq" id="WP_092466004.1">
    <property type="nucleotide sequence ID" value="NZ_FNCZ01000001.1"/>
</dbReference>
<dbReference type="InterPro" id="IPR032286">
    <property type="entry name" value="DUF4837"/>
</dbReference>
<evidence type="ECO:0008006" key="3">
    <source>
        <dbReference type="Google" id="ProtNLM"/>
    </source>
</evidence>
<accession>A0A1G7WVG8</accession>
<dbReference type="PROSITE" id="PS51257">
    <property type="entry name" value="PROKAR_LIPOPROTEIN"/>
    <property type="match status" value="1"/>
</dbReference>
<name>A0A1G7WVG8_9FLAO</name>